<reference evidence="11 12" key="1">
    <citation type="submission" date="2018-03" db="EMBL/GenBank/DDBJ databases">
        <title>Whole genome analyses suggest that Burkholderia sensu lato contains two further novel genera in the rhizoxinica-symbiotica group Mycetohabitans gen. nov., and Trinickia gen. nov.: implications for the evolution of diazotrophy and nodulation in the Burkholderiaceae.</title>
        <authorList>
            <person name="Estrada De Los Santos P."/>
            <person name="Palmer M."/>
            <person name="Chavez-Ramirez B."/>
            <person name="Steenkamp E.T."/>
            <person name="Hirsch A.M."/>
            <person name="Manyaka P."/>
            <person name="Maluk M."/>
            <person name="Lafos M."/>
            <person name="Crook M."/>
            <person name="Gross E."/>
            <person name="Simon M.F."/>
            <person name="Bueno Dos Reis Junior F."/>
            <person name="Poole P.S."/>
            <person name="Venter S.N."/>
            <person name="James E.K."/>
        </authorList>
    </citation>
    <scope>NUCLEOTIDE SEQUENCE [LARGE SCALE GENOMIC DNA]</scope>
    <source>
        <strain evidence="11 12">JPY-366</strain>
    </source>
</reference>
<evidence type="ECO:0000256" key="3">
    <source>
        <dbReference type="ARBA" id="ARBA00022481"/>
    </source>
</evidence>
<dbReference type="Gene3D" id="1.10.287.950">
    <property type="entry name" value="Methyl-accepting chemotaxis protein"/>
    <property type="match status" value="1"/>
</dbReference>
<keyword evidence="6 9" id="KW-0472">Membrane</keyword>
<evidence type="ECO:0000256" key="9">
    <source>
        <dbReference type="SAM" id="Phobius"/>
    </source>
</evidence>
<dbReference type="FunFam" id="1.10.287.950:FF:000001">
    <property type="entry name" value="Methyl-accepting chemotaxis sensory transducer"/>
    <property type="match status" value="1"/>
</dbReference>
<dbReference type="InterPro" id="IPR033480">
    <property type="entry name" value="sCache_2"/>
</dbReference>
<evidence type="ECO:0000256" key="1">
    <source>
        <dbReference type="ARBA" id="ARBA00004651"/>
    </source>
</evidence>
<gene>
    <name evidence="11" type="ORF">C9I57_25610</name>
</gene>
<dbReference type="SMART" id="SM01049">
    <property type="entry name" value="Cache_2"/>
    <property type="match status" value="1"/>
</dbReference>
<evidence type="ECO:0000259" key="10">
    <source>
        <dbReference type="PROSITE" id="PS50111"/>
    </source>
</evidence>
<dbReference type="PRINTS" id="PR00260">
    <property type="entry name" value="CHEMTRNSDUCR"/>
</dbReference>
<dbReference type="GO" id="GO:0006935">
    <property type="term" value="P:chemotaxis"/>
    <property type="evidence" value="ECO:0007669"/>
    <property type="project" value="InterPro"/>
</dbReference>
<organism evidence="11 12">
    <name type="scientific">Trinickia symbiotica</name>
    <dbReference type="NCBI Taxonomy" id="863227"/>
    <lineage>
        <taxon>Bacteria</taxon>
        <taxon>Pseudomonadati</taxon>
        <taxon>Pseudomonadota</taxon>
        <taxon>Betaproteobacteria</taxon>
        <taxon>Burkholderiales</taxon>
        <taxon>Burkholderiaceae</taxon>
        <taxon>Trinickia</taxon>
    </lineage>
</organism>
<dbReference type="SMART" id="SM00283">
    <property type="entry name" value="MA"/>
    <property type="match status" value="1"/>
</dbReference>
<dbReference type="CDD" id="cd11386">
    <property type="entry name" value="MCP_signal"/>
    <property type="match status" value="1"/>
</dbReference>
<evidence type="ECO:0000256" key="7">
    <source>
        <dbReference type="ARBA" id="ARBA00029447"/>
    </source>
</evidence>
<evidence type="ECO:0000256" key="2">
    <source>
        <dbReference type="ARBA" id="ARBA00022475"/>
    </source>
</evidence>
<protein>
    <recommendedName>
        <fullName evidence="10">Methyl-accepting transducer domain-containing protein</fullName>
    </recommendedName>
</protein>
<dbReference type="InterPro" id="IPR004089">
    <property type="entry name" value="MCPsignal_dom"/>
</dbReference>
<evidence type="ECO:0000256" key="6">
    <source>
        <dbReference type="ARBA" id="ARBA00023136"/>
    </source>
</evidence>
<sequence>MRTPPYRQMTKLSLSQRLWIVTIAVWLGLLSLGVFDAFKARSLMIAEREASLKGVIDIATNVANAYYQQAQNGTLPPEQAKREALARIKEMRYGSNGYVLVDNSAGIVLMHPAVPSQIGKMTLDARDGTGKLYIREIIDAASKGGGFVNYVYVKPETGKPTPKLSYVRRFDPWDWNMITGVYSDDIDATFRGILLRALVLMLIIGGAVTLVTTRITRGIRRQLGGEPDYAAQIASRVADGDLTVSVAARATDDRSLLAAMARMQRNLSSIVGRIRGSAENLTTAAQQIAAGNTDLSARTEEQAASLEQTAASIEQLTATVKQNAESAGHANGLATNASEIAARGGDVVGRVIDTMQGISSSSSKIGDIIGVIDGIAFQTNILALNAAVEAARAGEQGRGFAVVAGEVRTLAQRSAAAAKEIKELIVESTTRVQDGSALVEQAGGAMREIVEAIERVRRIIGEIAAASTEQSTGIEQVNRAIAQIDEVTQQNAALVEQASAAASLMADQTQQLIAAVAVFQTAEREAAMY</sequence>
<evidence type="ECO:0000313" key="12">
    <source>
        <dbReference type="Proteomes" id="UP000240638"/>
    </source>
</evidence>
<keyword evidence="2" id="KW-1003">Cell membrane</keyword>
<evidence type="ECO:0000313" key="11">
    <source>
        <dbReference type="EMBL" id="PTB17985.1"/>
    </source>
</evidence>
<keyword evidence="4 9" id="KW-0812">Transmembrane</keyword>
<dbReference type="EMBL" id="PYUC01000015">
    <property type="protein sequence ID" value="PTB17985.1"/>
    <property type="molecule type" value="Genomic_DNA"/>
</dbReference>
<comment type="similarity">
    <text evidence="7">Belongs to the methyl-accepting chemotaxis (MCP) protein family.</text>
</comment>
<keyword evidence="5 9" id="KW-1133">Transmembrane helix</keyword>
<dbReference type="Proteomes" id="UP000240638">
    <property type="component" value="Unassembled WGS sequence"/>
</dbReference>
<dbReference type="PROSITE" id="PS50111">
    <property type="entry name" value="CHEMOTAXIS_TRANSDUC_2"/>
    <property type="match status" value="1"/>
</dbReference>
<dbReference type="GO" id="GO:0005886">
    <property type="term" value="C:plasma membrane"/>
    <property type="evidence" value="ECO:0007669"/>
    <property type="project" value="UniProtKB-SubCell"/>
</dbReference>
<comment type="caution">
    <text evidence="11">The sequence shown here is derived from an EMBL/GenBank/DDBJ whole genome shotgun (WGS) entry which is preliminary data.</text>
</comment>
<dbReference type="SUPFAM" id="SSF58104">
    <property type="entry name" value="Methyl-accepting chemotaxis protein (MCP) signaling domain"/>
    <property type="match status" value="1"/>
</dbReference>
<proteinExistence type="inferred from homology"/>
<keyword evidence="8" id="KW-0807">Transducer</keyword>
<evidence type="ECO:0000256" key="4">
    <source>
        <dbReference type="ARBA" id="ARBA00022692"/>
    </source>
</evidence>
<comment type="subcellular location">
    <subcellularLocation>
        <location evidence="1">Cell membrane</location>
        <topology evidence="1">Multi-pass membrane protein</topology>
    </subcellularLocation>
</comment>
<dbReference type="InterPro" id="IPR051310">
    <property type="entry name" value="MCP_chemotaxis"/>
</dbReference>
<dbReference type="Pfam" id="PF00015">
    <property type="entry name" value="MCPsignal"/>
    <property type="match status" value="1"/>
</dbReference>
<evidence type="ECO:0000256" key="8">
    <source>
        <dbReference type="PROSITE-ProRule" id="PRU00284"/>
    </source>
</evidence>
<evidence type="ECO:0000256" key="5">
    <source>
        <dbReference type="ARBA" id="ARBA00022989"/>
    </source>
</evidence>
<feature type="transmembrane region" description="Helical" evidence="9">
    <location>
        <begin position="18"/>
        <end position="38"/>
    </location>
</feature>
<feature type="domain" description="Methyl-accepting transducer" evidence="10">
    <location>
        <begin position="277"/>
        <end position="506"/>
    </location>
</feature>
<dbReference type="AlphaFoldDB" id="A0A2T3XNA6"/>
<keyword evidence="3" id="KW-0488">Methylation</keyword>
<name>A0A2T3XNA6_9BURK</name>
<dbReference type="PANTHER" id="PTHR43531">
    <property type="entry name" value="PROTEIN ICFG"/>
    <property type="match status" value="1"/>
</dbReference>
<dbReference type="Gene3D" id="3.30.450.20">
    <property type="entry name" value="PAS domain"/>
    <property type="match status" value="1"/>
</dbReference>
<dbReference type="PANTHER" id="PTHR43531:SF14">
    <property type="entry name" value="METHYL-ACCEPTING CHEMOTAXIS PROTEIN I-RELATED"/>
    <property type="match status" value="1"/>
</dbReference>
<dbReference type="InterPro" id="IPR004090">
    <property type="entry name" value="Chemotax_Me-accpt_rcpt"/>
</dbReference>
<accession>A0A2T3XNA6</accession>
<dbReference type="Pfam" id="PF17200">
    <property type="entry name" value="sCache_2"/>
    <property type="match status" value="1"/>
</dbReference>
<dbReference type="GO" id="GO:0004888">
    <property type="term" value="F:transmembrane signaling receptor activity"/>
    <property type="evidence" value="ECO:0007669"/>
    <property type="project" value="InterPro"/>
</dbReference>
<dbReference type="GO" id="GO:0007165">
    <property type="term" value="P:signal transduction"/>
    <property type="evidence" value="ECO:0007669"/>
    <property type="project" value="UniProtKB-KW"/>
</dbReference>
<feature type="transmembrane region" description="Helical" evidence="9">
    <location>
        <begin position="193"/>
        <end position="212"/>
    </location>
</feature>